<organism evidence="7 8">
    <name type="scientific">Alkalispirillum mobile</name>
    <dbReference type="NCBI Taxonomy" id="85925"/>
    <lineage>
        <taxon>Bacteria</taxon>
        <taxon>Pseudomonadati</taxon>
        <taxon>Pseudomonadota</taxon>
        <taxon>Gammaproteobacteria</taxon>
        <taxon>Chromatiales</taxon>
        <taxon>Ectothiorhodospiraceae</taxon>
        <taxon>Alkalispirillum</taxon>
    </lineage>
</organism>
<feature type="domain" description="Outer membrane lipoprotein BamD-like" evidence="6">
    <location>
        <begin position="31"/>
        <end position="230"/>
    </location>
</feature>
<dbReference type="InterPro" id="IPR039565">
    <property type="entry name" value="BamD-like"/>
</dbReference>
<reference evidence="7 8" key="1">
    <citation type="submission" date="2018-10" db="EMBL/GenBank/DDBJ databases">
        <title>Genomic Encyclopedia of Type Strains, Phase IV (KMG-IV): sequencing the most valuable type-strain genomes for metagenomic binning, comparative biology and taxonomic classification.</title>
        <authorList>
            <person name="Goeker M."/>
        </authorList>
    </citation>
    <scope>NUCLEOTIDE SEQUENCE [LARGE SCALE GENOMIC DNA]</scope>
    <source>
        <strain evidence="7 8">DSM 12769</strain>
    </source>
</reference>
<dbReference type="NCBIfam" id="TIGR03302">
    <property type="entry name" value="OM_YfiO"/>
    <property type="match status" value="1"/>
</dbReference>
<protein>
    <submittedName>
        <fullName evidence="7">Outer membrane assembly lipoprotein YfiO</fullName>
    </submittedName>
</protein>
<evidence type="ECO:0000313" key="8">
    <source>
        <dbReference type="Proteomes" id="UP000275461"/>
    </source>
</evidence>
<accession>A0A498BZG1</accession>
<comment type="caution">
    <text evidence="7">The sequence shown here is derived from an EMBL/GenBank/DDBJ whole genome shotgun (WGS) entry which is preliminary data.</text>
</comment>
<evidence type="ECO:0000256" key="1">
    <source>
        <dbReference type="ARBA" id="ARBA00022729"/>
    </source>
</evidence>
<evidence type="ECO:0000259" key="6">
    <source>
        <dbReference type="Pfam" id="PF13525"/>
    </source>
</evidence>
<dbReference type="Gene3D" id="1.25.40.10">
    <property type="entry name" value="Tetratricopeptide repeat domain"/>
    <property type="match status" value="1"/>
</dbReference>
<dbReference type="PROSITE" id="PS51257">
    <property type="entry name" value="PROKAR_LIPOPROTEIN"/>
    <property type="match status" value="1"/>
</dbReference>
<evidence type="ECO:0000256" key="4">
    <source>
        <dbReference type="SAM" id="MobiDB-lite"/>
    </source>
</evidence>
<keyword evidence="2" id="KW-0472">Membrane</keyword>
<keyword evidence="7" id="KW-0449">Lipoprotein</keyword>
<gene>
    <name evidence="7" type="ORF">DFR31_2222</name>
</gene>
<keyword evidence="3" id="KW-0998">Cell outer membrane</keyword>
<dbReference type="AlphaFoldDB" id="A0A498BZG1"/>
<proteinExistence type="predicted"/>
<keyword evidence="8" id="KW-1185">Reference proteome</keyword>
<evidence type="ECO:0000256" key="2">
    <source>
        <dbReference type="ARBA" id="ARBA00023136"/>
    </source>
</evidence>
<dbReference type="PANTHER" id="PTHR37423">
    <property type="entry name" value="SOLUBLE LYTIC MUREIN TRANSGLYCOSYLASE-RELATED"/>
    <property type="match status" value="1"/>
</dbReference>
<feature type="compositionally biased region" description="Basic and acidic residues" evidence="4">
    <location>
        <begin position="235"/>
        <end position="244"/>
    </location>
</feature>
<dbReference type="InterPro" id="IPR011990">
    <property type="entry name" value="TPR-like_helical_dom_sf"/>
</dbReference>
<feature type="chain" id="PRO_5019845763" evidence="5">
    <location>
        <begin position="18"/>
        <end position="244"/>
    </location>
</feature>
<feature type="region of interest" description="Disordered" evidence="4">
    <location>
        <begin position="218"/>
        <end position="244"/>
    </location>
</feature>
<dbReference type="InterPro" id="IPR017689">
    <property type="entry name" value="BamD"/>
</dbReference>
<name>A0A498BZG1_9GAMM</name>
<dbReference type="Proteomes" id="UP000275461">
    <property type="component" value="Unassembled WGS sequence"/>
</dbReference>
<dbReference type="SUPFAM" id="SSF48452">
    <property type="entry name" value="TPR-like"/>
    <property type="match status" value="1"/>
</dbReference>
<sequence>MRARSLLLYTTLATALAGCASTSGPERSTASAADLYRAGVEALESGERGEAKAKFNGLLEAHPGSGHAGQAKAELAWIAYQAGDMTEARAVSGRLAEQQADHPAVPYALYVRAMAKEHEWEASQDDGPGDQQLARQAFGAYRDVAEHDAESEFAEKALEAMSRLRESVARHELALAEEQLAAGNYEEALDRARYVGEHYPRATSAADAMALQVSALREKGDDEAADQAKQILHLHHPDHQAASP</sequence>
<evidence type="ECO:0000256" key="3">
    <source>
        <dbReference type="ARBA" id="ARBA00023237"/>
    </source>
</evidence>
<dbReference type="RefSeq" id="WP_170153671.1">
    <property type="nucleotide sequence ID" value="NZ_RCDA01000003.1"/>
</dbReference>
<dbReference type="EMBL" id="RCDA01000003">
    <property type="protein sequence ID" value="RLK48343.1"/>
    <property type="molecule type" value="Genomic_DNA"/>
</dbReference>
<keyword evidence="1 5" id="KW-0732">Signal</keyword>
<dbReference type="Pfam" id="PF13525">
    <property type="entry name" value="YfiO"/>
    <property type="match status" value="1"/>
</dbReference>
<dbReference type="PANTHER" id="PTHR37423:SF6">
    <property type="entry name" value="CELL DIVISION COORDINATOR CPOB"/>
    <property type="match status" value="1"/>
</dbReference>
<feature type="signal peptide" evidence="5">
    <location>
        <begin position="1"/>
        <end position="17"/>
    </location>
</feature>
<evidence type="ECO:0000313" key="7">
    <source>
        <dbReference type="EMBL" id="RLK48343.1"/>
    </source>
</evidence>
<evidence type="ECO:0000256" key="5">
    <source>
        <dbReference type="SAM" id="SignalP"/>
    </source>
</evidence>